<protein>
    <submittedName>
        <fullName evidence="1">Uncharacterized protein</fullName>
    </submittedName>
</protein>
<name>A0A9D2ISY1_9FIRM</name>
<organism evidence="1 2">
    <name type="scientific">Candidatus Blautia faecigallinarum</name>
    <dbReference type="NCBI Taxonomy" id="2838488"/>
    <lineage>
        <taxon>Bacteria</taxon>
        <taxon>Bacillati</taxon>
        <taxon>Bacillota</taxon>
        <taxon>Clostridia</taxon>
        <taxon>Lachnospirales</taxon>
        <taxon>Lachnospiraceae</taxon>
        <taxon>Blautia</taxon>
    </lineage>
</organism>
<reference evidence="1" key="1">
    <citation type="journal article" date="2021" name="PeerJ">
        <title>Extensive microbial diversity within the chicken gut microbiome revealed by metagenomics and culture.</title>
        <authorList>
            <person name="Gilroy R."/>
            <person name="Ravi A."/>
            <person name="Getino M."/>
            <person name="Pursley I."/>
            <person name="Horton D.L."/>
            <person name="Alikhan N.F."/>
            <person name="Baker D."/>
            <person name="Gharbi K."/>
            <person name="Hall N."/>
            <person name="Watson M."/>
            <person name="Adriaenssens E.M."/>
            <person name="Foster-Nyarko E."/>
            <person name="Jarju S."/>
            <person name="Secka A."/>
            <person name="Antonio M."/>
            <person name="Oren A."/>
            <person name="Chaudhuri R.R."/>
            <person name="La Ragione R."/>
            <person name="Hildebrand F."/>
            <person name="Pallen M.J."/>
        </authorList>
    </citation>
    <scope>NUCLEOTIDE SEQUENCE</scope>
    <source>
        <strain evidence="1">14324</strain>
    </source>
</reference>
<proteinExistence type="predicted"/>
<dbReference type="EMBL" id="DXBU01000061">
    <property type="protein sequence ID" value="HIZ22066.1"/>
    <property type="molecule type" value="Genomic_DNA"/>
</dbReference>
<feature type="non-terminal residue" evidence="1">
    <location>
        <position position="1"/>
    </location>
</feature>
<evidence type="ECO:0000313" key="2">
    <source>
        <dbReference type="Proteomes" id="UP000824041"/>
    </source>
</evidence>
<dbReference type="Proteomes" id="UP000824041">
    <property type="component" value="Unassembled WGS sequence"/>
</dbReference>
<accession>A0A9D2ISY1</accession>
<dbReference type="AlphaFoldDB" id="A0A9D2ISY1"/>
<sequence length="136" mass="14430">ERLLLCFGLCGNVGQGLNFDVKQRVPGTNGDQVTDKNVGNGITIKPSADGWSSGNDIKLKDKVSPTPNEVTMNLIDAGTGKPNVTYKYLQPNAVLGTLTHTADTTTGYAVLKYGSVDSAIEGNTYTGNVTFKFEKA</sequence>
<reference evidence="1" key="2">
    <citation type="submission" date="2021-04" db="EMBL/GenBank/DDBJ databases">
        <authorList>
            <person name="Gilroy R."/>
        </authorList>
    </citation>
    <scope>NUCLEOTIDE SEQUENCE</scope>
    <source>
        <strain evidence="1">14324</strain>
    </source>
</reference>
<comment type="caution">
    <text evidence="1">The sequence shown here is derived from an EMBL/GenBank/DDBJ whole genome shotgun (WGS) entry which is preliminary data.</text>
</comment>
<evidence type="ECO:0000313" key="1">
    <source>
        <dbReference type="EMBL" id="HIZ22066.1"/>
    </source>
</evidence>
<gene>
    <name evidence="1" type="ORF">IAA21_04605</name>
</gene>